<accession>A0A6B0U8F5</accession>
<evidence type="ECO:0000313" key="1">
    <source>
        <dbReference type="EMBL" id="MXU88862.1"/>
    </source>
</evidence>
<protein>
    <submittedName>
        <fullName evidence="1">Uncharacterized protein</fullName>
    </submittedName>
</protein>
<proteinExistence type="predicted"/>
<organism evidence="1">
    <name type="scientific">Ixodes ricinus</name>
    <name type="common">Common tick</name>
    <name type="synonym">Acarus ricinus</name>
    <dbReference type="NCBI Taxonomy" id="34613"/>
    <lineage>
        <taxon>Eukaryota</taxon>
        <taxon>Metazoa</taxon>
        <taxon>Ecdysozoa</taxon>
        <taxon>Arthropoda</taxon>
        <taxon>Chelicerata</taxon>
        <taxon>Arachnida</taxon>
        <taxon>Acari</taxon>
        <taxon>Parasitiformes</taxon>
        <taxon>Ixodida</taxon>
        <taxon>Ixodoidea</taxon>
        <taxon>Ixodidae</taxon>
        <taxon>Ixodinae</taxon>
        <taxon>Ixodes</taxon>
    </lineage>
</organism>
<dbReference type="AlphaFoldDB" id="A0A6B0U8F5"/>
<reference evidence="1" key="1">
    <citation type="submission" date="2019-12" db="EMBL/GenBank/DDBJ databases">
        <title>An insight into the sialome of adult female Ixodes ricinus ticks feeding for 6 days.</title>
        <authorList>
            <person name="Perner J."/>
            <person name="Ribeiro J.M.C."/>
        </authorList>
    </citation>
    <scope>NUCLEOTIDE SEQUENCE</scope>
    <source>
        <strain evidence="1">Semi-engorged</strain>
        <tissue evidence="1">Salivary glands</tissue>
    </source>
</reference>
<name>A0A6B0U8F5_IXORI</name>
<sequence length="104" mass="11561">MLRTPGPHSYIDIGNEWPYFWKRRARSSEGSDVTIVLEQLRMSGSGIASLLASVDQLDETKRGGEGMSRDVTCLVGRVRWRISLPEIRPSVGDVAVRVVFLDSA</sequence>
<dbReference type="EMBL" id="GIFC01006779">
    <property type="protein sequence ID" value="MXU88862.1"/>
    <property type="molecule type" value="Transcribed_RNA"/>
</dbReference>